<dbReference type="Proteomes" id="UP001642409">
    <property type="component" value="Unassembled WGS sequence"/>
</dbReference>
<accession>A0AA86QCX2</accession>
<comment type="caution">
    <text evidence="1">The sequence shown here is derived from an EMBL/GenBank/DDBJ whole genome shotgun (WGS) entry which is preliminary data.</text>
</comment>
<dbReference type="EMBL" id="CAXDID020000010">
    <property type="protein sequence ID" value="CAL5979358.1"/>
    <property type="molecule type" value="Genomic_DNA"/>
</dbReference>
<sequence>MIQLFRQFQTILKTLTKQYNHPPTNLLYCPITPHSKSMKLGASLESQLKTINARHSQIQTASTFIRLSTMRVNLESKYQYECASYVYQIEEQDSTFKFNLLDNTSCSRLGSDECESEASDCACDAFAFVGLNHFILQ</sequence>
<evidence type="ECO:0000313" key="1">
    <source>
        <dbReference type="EMBL" id="CAI9955673.1"/>
    </source>
</evidence>
<gene>
    <name evidence="1" type="ORF">HINF_LOCUS43318</name>
    <name evidence="2" type="ORF">HINF_LOCUS5505</name>
</gene>
<reference evidence="2 3" key="2">
    <citation type="submission" date="2024-07" db="EMBL/GenBank/DDBJ databases">
        <authorList>
            <person name="Akdeniz Z."/>
        </authorList>
    </citation>
    <scope>NUCLEOTIDE SEQUENCE [LARGE SCALE GENOMIC DNA]</scope>
</reference>
<proteinExistence type="predicted"/>
<evidence type="ECO:0000313" key="2">
    <source>
        <dbReference type="EMBL" id="CAL5979358.1"/>
    </source>
</evidence>
<protein>
    <submittedName>
        <fullName evidence="2">Hypothetical_protein</fullName>
    </submittedName>
</protein>
<evidence type="ECO:0000313" key="3">
    <source>
        <dbReference type="Proteomes" id="UP001642409"/>
    </source>
</evidence>
<dbReference type="AlphaFoldDB" id="A0AA86QCX2"/>
<dbReference type="EMBL" id="CATOUU010000865">
    <property type="protein sequence ID" value="CAI9955673.1"/>
    <property type="molecule type" value="Genomic_DNA"/>
</dbReference>
<name>A0AA86QCX2_9EUKA</name>
<organism evidence="1">
    <name type="scientific">Hexamita inflata</name>
    <dbReference type="NCBI Taxonomy" id="28002"/>
    <lineage>
        <taxon>Eukaryota</taxon>
        <taxon>Metamonada</taxon>
        <taxon>Diplomonadida</taxon>
        <taxon>Hexamitidae</taxon>
        <taxon>Hexamitinae</taxon>
        <taxon>Hexamita</taxon>
    </lineage>
</organism>
<keyword evidence="3" id="KW-1185">Reference proteome</keyword>
<reference evidence="1" key="1">
    <citation type="submission" date="2023-06" db="EMBL/GenBank/DDBJ databases">
        <authorList>
            <person name="Kurt Z."/>
        </authorList>
    </citation>
    <scope>NUCLEOTIDE SEQUENCE</scope>
</reference>